<keyword evidence="1" id="KW-1133">Transmembrane helix</keyword>
<dbReference type="EMBL" id="JAGETZ010000001">
    <property type="protein sequence ID" value="MBO2007998.1"/>
    <property type="molecule type" value="Genomic_DNA"/>
</dbReference>
<sequence>MLGLLLLLVPILLVGWFLPDVFGILVDSSGRQRQKPMSAEAKFLWMAFAILLAIGFIGWWAWHRIGVH</sequence>
<accession>A0ABS3QAG2</accession>
<protein>
    <recommendedName>
        <fullName evidence="4">DUF3302 domain-containing protein</fullName>
    </recommendedName>
</protein>
<keyword evidence="1" id="KW-0472">Membrane</keyword>
<gene>
    <name evidence="2" type="ORF">J4E00_02985</name>
</gene>
<evidence type="ECO:0000256" key="1">
    <source>
        <dbReference type="SAM" id="Phobius"/>
    </source>
</evidence>
<keyword evidence="3" id="KW-1185">Reference proteome</keyword>
<evidence type="ECO:0000313" key="2">
    <source>
        <dbReference type="EMBL" id="MBO2007998.1"/>
    </source>
</evidence>
<evidence type="ECO:0008006" key="4">
    <source>
        <dbReference type="Google" id="ProtNLM"/>
    </source>
</evidence>
<proteinExistence type="predicted"/>
<dbReference type="Proteomes" id="UP000664369">
    <property type="component" value="Unassembled WGS sequence"/>
</dbReference>
<keyword evidence="1" id="KW-0812">Transmembrane</keyword>
<comment type="caution">
    <text evidence="2">The sequence shown here is derived from an EMBL/GenBank/DDBJ whole genome shotgun (WGS) entry which is preliminary data.</text>
</comment>
<name>A0ABS3QAG2_9BACT</name>
<feature type="transmembrane region" description="Helical" evidence="1">
    <location>
        <begin position="43"/>
        <end position="62"/>
    </location>
</feature>
<dbReference type="RefSeq" id="WP_208173518.1">
    <property type="nucleotide sequence ID" value="NZ_JAGETZ010000001.1"/>
</dbReference>
<reference evidence="2 3" key="1">
    <citation type="submission" date="2021-03" db="EMBL/GenBank/DDBJ databases">
        <authorList>
            <person name="Kim M.K."/>
        </authorList>
    </citation>
    <scope>NUCLEOTIDE SEQUENCE [LARGE SCALE GENOMIC DNA]</scope>
    <source>
        <strain evidence="2 3">BT442</strain>
    </source>
</reference>
<evidence type="ECO:0000313" key="3">
    <source>
        <dbReference type="Proteomes" id="UP000664369"/>
    </source>
</evidence>
<organism evidence="2 3">
    <name type="scientific">Hymenobacter negativus</name>
    <dbReference type="NCBI Taxonomy" id="2795026"/>
    <lineage>
        <taxon>Bacteria</taxon>
        <taxon>Pseudomonadati</taxon>
        <taxon>Bacteroidota</taxon>
        <taxon>Cytophagia</taxon>
        <taxon>Cytophagales</taxon>
        <taxon>Hymenobacteraceae</taxon>
        <taxon>Hymenobacter</taxon>
    </lineage>
</organism>